<evidence type="ECO:0000259" key="11">
    <source>
        <dbReference type="Pfam" id="PF07730"/>
    </source>
</evidence>
<dbReference type="GO" id="GO:0000155">
    <property type="term" value="F:phosphorelay sensor kinase activity"/>
    <property type="evidence" value="ECO:0007669"/>
    <property type="project" value="InterPro"/>
</dbReference>
<keyword evidence="8" id="KW-0902">Two-component regulatory system</keyword>
<feature type="compositionally biased region" description="Basic and acidic residues" evidence="9">
    <location>
        <begin position="379"/>
        <end position="390"/>
    </location>
</feature>
<dbReference type="GO" id="GO:0005524">
    <property type="term" value="F:ATP binding"/>
    <property type="evidence" value="ECO:0007669"/>
    <property type="project" value="UniProtKB-KW"/>
</dbReference>
<keyword evidence="3" id="KW-0597">Phosphoprotein</keyword>
<comment type="catalytic activity">
    <reaction evidence="1">
        <text>ATP + protein L-histidine = ADP + protein N-phospho-L-histidine.</text>
        <dbReference type="EC" id="2.7.13.3"/>
    </reaction>
</comment>
<evidence type="ECO:0000313" key="13">
    <source>
        <dbReference type="Proteomes" id="UP000326060"/>
    </source>
</evidence>
<evidence type="ECO:0000313" key="12">
    <source>
        <dbReference type="EMBL" id="KAA8817147.1"/>
    </source>
</evidence>
<sequence>MRAMAEKALLAVLGVVLAVVARMPVDATLVVALLTAMSVTSVVVWMPSTRLAWLSTAMFVIVAAFVPVWRLFLPLAAYDEAHMTLPDVRPARSGAWRDAVVFRAIPLLRCLWLLPMIPLVAPLVTAGGPGRAGAESSGLVDSAGLAGMSAPAFVGLLVIVSCVGCALGFESRAVSSLHGETRRLRDDARERSRATRIRLADVIEERAQSVRMATLGERTRIAREIHDNVGHLLTRAIMQAQASRAVAEATGDDMAAQGFGALSSTLDDAMTMVRRSVHDLEDDGTDFAAQIDAAVRSFDGVSPGFRVSLTNDITDAPAPVARCFATAIREALSNVVHHSDAHEAQVTLRDLPALWQLVVQDPGPASATKPSEDSAPAVLRDRRGLGDGEQGRGMGVADIESRARALGGTALCGPYGGGWRVFVSLPKARWDAHAGDRIEKHANRDTKDKQEGSAS</sequence>
<feature type="domain" description="Signal transduction histidine kinase subgroup 3 dimerisation and phosphoacceptor" evidence="11">
    <location>
        <begin position="217"/>
        <end position="282"/>
    </location>
</feature>
<keyword evidence="5" id="KW-0547">Nucleotide-binding</keyword>
<keyword evidence="10" id="KW-0812">Transmembrane</keyword>
<proteinExistence type="predicted"/>
<protein>
    <recommendedName>
        <fullName evidence="2">histidine kinase</fullName>
        <ecNumber evidence="2">2.7.13.3</ecNumber>
    </recommendedName>
</protein>
<evidence type="ECO:0000256" key="9">
    <source>
        <dbReference type="SAM" id="MobiDB-lite"/>
    </source>
</evidence>
<evidence type="ECO:0000256" key="2">
    <source>
        <dbReference type="ARBA" id="ARBA00012438"/>
    </source>
</evidence>
<feature type="region of interest" description="Disordered" evidence="9">
    <location>
        <begin position="434"/>
        <end position="455"/>
    </location>
</feature>
<dbReference type="RefSeq" id="WP_150393437.1">
    <property type="nucleotide sequence ID" value="NZ_RZJP01000001.1"/>
</dbReference>
<dbReference type="InterPro" id="IPR011712">
    <property type="entry name" value="Sig_transdc_His_kin_sub3_dim/P"/>
</dbReference>
<keyword evidence="10" id="KW-0472">Membrane</keyword>
<evidence type="ECO:0000256" key="5">
    <source>
        <dbReference type="ARBA" id="ARBA00022741"/>
    </source>
</evidence>
<feature type="transmembrane region" description="Helical" evidence="10">
    <location>
        <begin position="51"/>
        <end position="73"/>
    </location>
</feature>
<keyword evidence="7" id="KW-0067">ATP-binding</keyword>
<name>A0A5M9ZDE3_9BIFI</name>
<accession>A0A5M9ZDE3</accession>
<dbReference type="EMBL" id="RZJP01000001">
    <property type="protein sequence ID" value="KAA8817147.1"/>
    <property type="molecule type" value="Genomic_DNA"/>
</dbReference>
<evidence type="ECO:0000256" key="4">
    <source>
        <dbReference type="ARBA" id="ARBA00022679"/>
    </source>
</evidence>
<dbReference type="GO" id="GO:0016020">
    <property type="term" value="C:membrane"/>
    <property type="evidence" value="ECO:0007669"/>
    <property type="project" value="InterPro"/>
</dbReference>
<dbReference type="Gene3D" id="1.20.5.1930">
    <property type="match status" value="1"/>
</dbReference>
<evidence type="ECO:0000256" key="1">
    <source>
        <dbReference type="ARBA" id="ARBA00000085"/>
    </source>
</evidence>
<comment type="caution">
    <text evidence="12">The sequence shown here is derived from an EMBL/GenBank/DDBJ whole genome shotgun (WGS) entry which is preliminary data.</text>
</comment>
<dbReference type="Gene3D" id="3.30.565.10">
    <property type="entry name" value="Histidine kinase-like ATPase, C-terminal domain"/>
    <property type="match status" value="1"/>
</dbReference>
<keyword evidence="10" id="KW-1133">Transmembrane helix</keyword>
<dbReference type="PANTHER" id="PTHR24421:SF10">
    <property type="entry name" value="NITRATE_NITRITE SENSOR PROTEIN NARQ"/>
    <property type="match status" value="1"/>
</dbReference>
<dbReference type="SUPFAM" id="SSF55874">
    <property type="entry name" value="ATPase domain of HSP90 chaperone/DNA topoisomerase II/histidine kinase"/>
    <property type="match status" value="1"/>
</dbReference>
<reference evidence="12 13" key="1">
    <citation type="journal article" date="2019" name="Syst. Appl. Microbiol.">
        <title>Characterization of Bifidobacterium species in feaces of the Egyptian fruit bat: Description of B. vespertilionis sp. nov. and B. rousetti sp. nov.</title>
        <authorList>
            <person name="Modesto M."/>
            <person name="Satti M."/>
            <person name="Watanabe K."/>
            <person name="Puglisi E."/>
            <person name="Morelli L."/>
            <person name="Huang C.-H."/>
            <person name="Liou J.-S."/>
            <person name="Miyashita M."/>
            <person name="Tamura T."/>
            <person name="Saito S."/>
            <person name="Mori K."/>
            <person name="Huang L."/>
            <person name="Sciavilla P."/>
            <person name="Sandri C."/>
            <person name="Spiezio C."/>
            <person name="Vitali F."/>
            <person name="Cavalieri D."/>
            <person name="Perpetuini G."/>
            <person name="Tofalo R."/>
            <person name="Bonetti A."/>
            <person name="Arita M."/>
            <person name="Mattarelli P."/>
        </authorList>
    </citation>
    <scope>NUCLEOTIDE SEQUENCE [LARGE SCALE GENOMIC DNA]</scope>
    <source>
        <strain evidence="12 13">RST27</strain>
    </source>
</reference>
<evidence type="ECO:0000256" key="8">
    <source>
        <dbReference type="ARBA" id="ARBA00023012"/>
    </source>
</evidence>
<evidence type="ECO:0000256" key="10">
    <source>
        <dbReference type="SAM" id="Phobius"/>
    </source>
</evidence>
<dbReference type="PANTHER" id="PTHR24421">
    <property type="entry name" value="NITRATE/NITRITE SENSOR PROTEIN NARX-RELATED"/>
    <property type="match status" value="1"/>
</dbReference>
<dbReference type="InterPro" id="IPR050482">
    <property type="entry name" value="Sensor_HK_TwoCompSys"/>
</dbReference>
<keyword evidence="6 12" id="KW-0418">Kinase</keyword>
<gene>
    <name evidence="12" type="ORF">EMB92_00665</name>
</gene>
<dbReference type="AlphaFoldDB" id="A0A5M9ZDE3"/>
<feature type="transmembrane region" description="Helical" evidence="10">
    <location>
        <begin position="148"/>
        <end position="169"/>
    </location>
</feature>
<evidence type="ECO:0000256" key="3">
    <source>
        <dbReference type="ARBA" id="ARBA00022553"/>
    </source>
</evidence>
<feature type="region of interest" description="Disordered" evidence="9">
    <location>
        <begin position="362"/>
        <end position="396"/>
    </location>
</feature>
<dbReference type="EC" id="2.7.13.3" evidence="2"/>
<keyword evidence="4" id="KW-0808">Transferase</keyword>
<evidence type="ECO:0000256" key="6">
    <source>
        <dbReference type="ARBA" id="ARBA00022777"/>
    </source>
</evidence>
<feature type="transmembrane region" description="Helical" evidence="10">
    <location>
        <begin position="107"/>
        <end position="128"/>
    </location>
</feature>
<evidence type="ECO:0000256" key="7">
    <source>
        <dbReference type="ARBA" id="ARBA00022840"/>
    </source>
</evidence>
<dbReference type="InterPro" id="IPR036890">
    <property type="entry name" value="HATPase_C_sf"/>
</dbReference>
<dbReference type="Proteomes" id="UP000326060">
    <property type="component" value="Unassembled WGS sequence"/>
</dbReference>
<organism evidence="12 13">
    <name type="scientific">Bifidobacterium callitrichos</name>
    <dbReference type="NCBI Taxonomy" id="762209"/>
    <lineage>
        <taxon>Bacteria</taxon>
        <taxon>Bacillati</taxon>
        <taxon>Actinomycetota</taxon>
        <taxon>Actinomycetes</taxon>
        <taxon>Bifidobacteriales</taxon>
        <taxon>Bifidobacteriaceae</taxon>
        <taxon>Bifidobacterium</taxon>
    </lineage>
</organism>
<dbReference type="Pfam" id="PF07730">
    <property type="entry name" value="HisKA_3"/>
    <property type="match status" value="1"/>
</dbReference>
<dbReference type="GO" id="GO:0046983">
    <property type="term" value="F:protein dimerization activity"/>
    <property type="evidence" value="ECO:0007669"/>
    <property type="project" value="InterPro"/>
</dbReference>